<evidence type="ECO:0000259" key="3">
    <source>
        <dbReference type="Pfam" id="PF08338"/>
    </source>
</evidence>
<comment type="similarity">
    <text evidence="1">Belongs to the NAD(P)-dependent epimerase/dehydratase family. SDR39U1 subfamily.</text>
</comment>
<dbReference type="InterPro" id="IPR010099">
    <property type="entry name" value="SDR39U1"/>
</dbReference>
<dbReference type="PANTHER" id="PTHR11092">
    <property type="entry name" value="SUGAR NUCLEOTIDE EPIMERASE RELATED"/>
    <property type="match status" value="1"/>
</dbReference>
<dbReference type="EMBL" id="NKYE01000027">
    <property type="protein sequence ID" value="OZM70025.1"/>
    <property type="molecule type" value="Genomic_DNA"/>
</dbReference>
<evidence type="ECO:0000313" key="5">
    <source>
        <dbReference type="Proteomes" id="UP000242444"/>
    </source>
</evidence>
<organism evidence="4 5">
    <name type="scientific">Amycolatopsis antarctica</name>
    <dbReference type="NCBI Taxonomy" id="1854586"/>
    <lineage>
        <taxon>Bacteria</taxon>
        <taxon>Bacillati</taxon>
        <taxon>Actinomycetota</taxon>
        <taxon>Actinomycetes</taxon>
        <taxon>Pseudonocardiales</taxon>
        <taxon>Pseudonocardiaceae</taxon>
        <taxon>Amycolatopsis</taxon>
    </lineage>
</organism>
<comment type="caution">
    <text evidence="4">The sequence shown here is derived from an EMBL/GenBank/DDBJ whole genome shotgun (WGS) entry which is preliminary data.</text>
</comment>
<dbReference type="AlphaFoldDB" id="A0A263CY52"/>
<dbReference type="RefSeq" id="WP_094866168.1">
    <property type="nucleotide sequence ID" value="NZ_NKYE01000027.1"/>
</dbReference>
<accession>A0A263CY52</accession>
<evidence type="ECO:0000313" key="4">
    <source>
        <dbReference type="EMBL" id="OZM70025.1"/>
    </source>
</evidence>
<dbReference type="InterPro" id="IPR013549">
    <property type="entry name" value="DUF1731"/>
</dbReference>
<evidence type="ECO:0000259" key="2">
    <source>
        <dbReference type="Pfam" id="PF01370"/>
    </source>
</evidence>
<dbReference type="Pfam" id="PF08338">
    <property type="entry name" value="DUF1731"/>
    <property type="match status" value="1"/>
</dbReference>
<gene>
    <name evidence="4" type="ORF">CFN78_27565</name>
</gene>
<dbReference type="InParanoid" id="A0A263CY52"/>
<dbReference type="CDD" id="cd05242">
    <property type="entry name" value="SDR_a8"/>
    <property type="match status" value="1"/>
</dbReference>
<proteinExistence type="inferred from homology"/>
<dbReference type="OrthoDB" id="9801773at2"/>
<dbReference type="Proteomes" id="UP000242444">
    <property type="component" value="Unassembled WGS sequence"/>
</dbReference>
<protein>
    <submittedName>
        <fullName evidence="4">TIGR01777 family protein</fullName>
    </submittedName>
</protein>
<dbReference type="Pfam" id="PF01370">
    <property type="entry name" value="Epimerase"/>
    <property type="match status" value="1"/>
</dbReference>
<feature type="domain" description="NAD-dependent epimerase/dehydratase" evidence="2">
    <location>
        <begin position="3"/>
        <end position="219"/>
    </location>
</feature>
<sequence>MRVLIAGASGLIGTALGTRLRESGHDVRTLVRRQPGAPGEFTWDPPAGTLDAGAIESVDAVVNLCGSPMLSGRWSAARKQTIADSRLEPTDVLAEAVAEHGVGVFVNASGVGFYGDTGSTPVDESRPAGGGFLAGLCVDWERATEPANRAGARVVNLRTGLVLSGRGGLLGPLKPLFWLALGGKLGNGRQFMPWISLTDEVSAIVHALEHDAVTGPMNVCGPDPATNAEFTKAMGRALHRPAPWWVPAPALRLALGEAADEMALVSQRAVPRVLESTGFTFIHDTLDDALAAAL</sequence>
<dbReference type="Gene3D" id="3.40.50.720">
    <property type="entry name" value="NAD(P)-binding Rossmann-like Domain"/>
    <property type="match status" value="1"/>
</dbReference>
<dbReference type="NCBIfam" id="TIGR01777">
    <property type="entry name" value="yfcH"/>
    <property type="match status" value="1"/>
</dbReference>
<dbReference type="PANTHER" id="PTHR11092:SF0">
    <property type="entry name" value="EPIMERASE FAMILY PROTEIN SDR39U1"/>
    <property type="match status" value="1"/>
</dbReference>
<dbReference type="FunCoup" id="A0A263CY52">
    <property type="interactions" value="270"/>
</dbReference>
<dbReference type="SUPFAM" id="SSF51735">
    <property type="entry name" value="NAD(P)-binding Rossmann-fold domains"/>
    <property type="match status" value="1"/>
</dbReference>
<keyword evidence="5" id="KW-1185">Reference proteome</keyword>
<evidence type="ECO:0000256" key="1">
    <source>
        <dbReference type="ARBA" id="ARBA00009353"/>
    </source>
</evidence>
<dbReference type="InterPro" id="IPR001509">
    <property type="entry name" value="Epimerase_deHydtase"/>
</dbReference>
<reference evidence="4 5" key="1">
    <citation type="submission" date="2017-07" db="EMBL/GenBank/DDBJ databases">
        <title>Amycolatopsis antarcticus sp. nov., isolated from the surface of an Antarcticus brown macroalga.</title>
        <authorList>
            <person name="Wang J."/>
            <person name="Leiva S."/>
            <person name="Huang J."/>
            <person name="Huang Y."/>
        </authorList>
    </citation>
    <scope>NUCLEOTIDE SEQUENCE [LARGE SCALE GENOMIC DNA]</scope>
    <source>
        <strain evidence="4 5">AU-G6</strain>
    </source>
</reference>
<feature type="domain" description="DUF1731" evidence="3">
    <location>
        <begin position="246"/>
        <end position="292"/>
    </location>
</feature>
<dbReference type="InterPro" id="IPR036291">
    <property type="entry name" value="NAD(P)-bd_dom_sf"/>
</dbReference>
<name>A0A263CY52_9PSEU</name>